<evidence type="ECO:0000313" key="18">
    <source>
        <dbReference type="EMBL" id="MDO8167900.1"/>
    </source>
</evidence>
<comment type="similarity">
    <text evidence="15">Belongs to the phosphofructokinase type A (PFKA) family.</text>
</comment>
<protein>
    <recommendedName>
        <fullName evidence="5">6-phosphofructokinase</fullName>
        <ecNumber evidence="5">2.7.1.11</ecNumber>
    </recommendedName>
</protein>
<dbReference type="PROSITE" id="PS00433">
    <property type="entry name" value="PHOSPHOFRUCTOKINASE"/>
    <property type="match status" value="1"/>
</dbReference>
<dbReference type="InterPro" id="IPR015912">
    <property type="entry name" value="Phosphofructokinase_CS"/>
</dbReference>
<keyword evidence="10" id="KW-0547">Nucleotide-binding</keyword>
<sequence length="325" mass="36220">MKNKKKEANNIAILTSGGDAPGMNAAIRAVFLTAFNKGFTVYGIKDGYLGLYRNQIELLTQKHFERVMNLSGTLLGTSRFVVFKEDENIRQICVDNLKKMNITKIIIIGGDGSYRGAIELTKLGIQCIGIPATIDNDIKDTDFTIGFSTALNNIVLAIEKLRDTSISHNRCSIIEVMGKYTGDLALYGGIATGADLIITHENILDKQRLLDKIKYFYNTNKRHLIIVITEHIFNVYQLAQEIEKYSGFESRAQILGHLQRGGTPTAEDLILASKMGNYAVNLLEQNIFNCAIGVHGLKLNYTSFESVFNFSSTPNELFQLLNYLS</sequence>
<evidence type="ECO:0000256" key="5">
    <source>
        <dbReference type="ARBA" id="ARBA00012055"/>
    </source>
</evidence>
<keyword evidence="9" id="KW-0479">Metal-binding</keyword>
<dbReference type="InterPro" id="IPR012003">
    <property type="entry name" value="ATP_PFK_prok-type"/>
</dbReference>
<dbReference type="Pfam" id="PF00365">
    <property type="entry name" value="PFK"/>
    <property type="match status" value="1"/>
</dbReference>
<gene>
    <name evidence="18" type="ORF">OC680_00165</name>
</gene>
<dbReference type="Gene3D" id="3.40.50.460">
    <property type="entry name" value="Phosphofructokinase domain"/>
    <property type="match status" value="1"/>
</dbReference>
<dbReference type="InterPro" id="IPR022953">
    <property type="entry name" value="ATP_PFK"/>
</dbReference>
<dbReference type="Gene3D" id="3.40.50.450">
    <property type="match status" value="1"/>
</dbReference>
<evidence type="ECO:0000256" key="16">
    <source>
        <dbReference type="ARBA" id="ARBA00048070"/>
    </source>
</evidence>
<keyword evidence="13" id="KW-0460">Magnesium</keyword>
<evidence type="ECO:0000256" key="15">
    <source>
        <dbReference type="ARBA" id="ARBA00038478"/>
    </source>
</evidence>
<accession>A0ABT9DCR1</accession>
<dbReference type="Proteomes" id="UP001172036">
    <property type="component" value="Unassembled WGS sequence"/>
</dbReference>
<comment type="function">
    <text evidence="2">Catalyzes the phosphorylation of D-fructose 6-phosphate to fructose 1,6-bisphosphate by ATP, the first committing step of glycolysis.</text>
</comment>
<name>A0ABT9DCR1_9MOLU</name>
<evidence type="ECO:0000256" key="11">
    <source>
        <dbReference type="ARBA" id="ARBA00022777"/>
    </source>
</evidence>
<evidence type="ECO:0000256" key="9">
    <source>
        <dbReference type="ARBA" id="ARBA00022723"/>
    </source>
</evidence>
<evidence type="ECO:0000256" key="10">
    <source>
        <dbReference type="ARBA" id="ARBA00022741"/>
    </source>
</evidence>
<comment type="caution">
    <text evidence="18">The sequence shown here is derived from an EMBL/GenBank/DDBJ whole genome shotgun (WGS) entry which is preliminary data.</text>
</comment>
<dbReference type="PIRSF" id="PIRSF000532">
    <property type="entry name" value="ATP_PFK_prok"/>
    <property type="match status" value="1"/>
</dbReference>
<keyword evidence="12" id="KW-0067">ATP-binding</keyword>
<evidence type="ECO:0000256" key="3">
    <source>
        <dbReference type="ARBA" id="ARBA00004496"/>
    </source>
</evidence>
<dbReference type="EMBL" id="JAOSID010000001">
    <property type="protein sequence ID" value="MDO8167900.1"/>
    <property type="molecule type" value="Genomic_DNA"/>
</dbReference>
<dbReference type="SUPFAM" id="SSF53784">
    <property type="entry name" value="Phosphofructokinase"/>
    <property type="match status" value="1"/>
</dbReference>
<dbReference type="PANTHER" id="PTHR13697">
    <property type="entry name" value="PHOSPHOFRUCTOKINASE"/>
    <property type="match status" value="1"/>
</dbReference>
<reference evidence="18 19" key="1">
    <citation type="journal article" date="2023" name="Int. J. Syst. Evol. Microbiol.">
        <title>The observation of taxonomic boundaries for the 16SrII and 16SrXXV phytoplasmas using genome-based delimitation.</title>
        <authorList>
            <person name="Rodrigues Jardim B."/>
            <person name="Tran-Nguyen L.T.T."/>
            <person name="Gambley C."/>
            <person name="Al-Sadi A.M."/>
            <person name="Al-Subhi A.M."/>
            <person name="Foissac X."/>
            <person name="Salar P."/>
            <person name="Cai H."/>
            <person name="Yang J.Y."/>
            <person name="Davis R."/>
            <person name="Jones L."/>
            <person name="Rodoni B."/>
            <person name="Constable F.E."/>
        </authorList>
    </citation>
    <scope>NUCLEOTIDE SEQUENCE [LARGE SCALE GENOMIC DNA]</scope>
    <source>
        <strain evidence="18">BAWM-155c</strain>
    </source>
</reference>
<dbReference type="EC" id="2.7.1.11" evidence="5"/>
<dbReference type="NCBIfam" id="NF002872">
    <property type="entry name" value="PRK03202.1"/>
    <property type="match status" value="1"/>
</dbReference>
<keyword evidence="14" id="KW-0324">Glycolysis</keyword>
<evidence type="ECO:0000256" key="1">
    <source>
        <dbReference type="ARBA" id="ARBA00001946"/>
    </source>
</evidence>
<feature type="domain" description="Phosphofructokinase" evidence="17">
    <location>
        <begin position="10"/>
        <end position="283"/>
    </location>
</feature>
<dbReference type="PANTHER" id="PTHR13697:SF4">
    <property type="entry name" value="ATP-DEPENDENT 6-PHOSPHOFRUCTOKINASE"/>
    <property type="match status" value="1"/>
</dbReference>
<dbReference type="RefSeq" id="WP_304515102.1">
    <property type="nucleotide sequence ID" value="NZ_JAOSID010000001.1"/>
</dbReference>
<keyword evidence="11" id="KW-0418">Kinase</keyword>
<evidence type="ECO:0000256" key="2">
    <source>
        <dbReference type="ARBA" id="ARBA00002659"/>
    </source>
</evidence>
<evidence type="ECO:0000256" key="6">
    <source>
        <dbReference type="ARBA" id="ARBA00022490"/>
    </source>
</evidence>
<dbReference type="InterPro" id="IPR035966">
    <property type="entry name" value="PKF_sf"/>
</dbReference>
<keyword evidence="8" id="KW-0808">Transferase</keyword>
<proteinExistence type="inferred from homology"/>
<organism evidence="18 19">
    <name type="scientific">Candidatus Phytoplasma melaleucae</name>
    <dbReference type="NCBI Taxonomy" id="2982630"/>
    <lineage>
        <taxon>Bacteria</taxon>
        <taxon>Bacillati</taxon>
        <taxon>Mycoplasmatota</taxon>
        <taxon>Mollicutes</taxon>
        <taxon>Acholeplasmatales</taxon>
        <taxon>Acholeplasmataceae</taxon>
        <taxon>Candidatus Phytoplasma</taxon>
    </lineage>
</organism>
<comment type="catalytic activity">
    <reaction evidence="16">
        <text>beta-D-fructose 6-phosphate + ATP = beta-D-fructose 1,6-bisphosphate + ADP + H(+)</text>
        <dbReference type="Rhea" id="RHEA:16109"/>
        <dbReference type="ChEBI" id="CHEBI:15378"/>
        <dbReference type="ChEBI" id="CHEBI:30616"/>
        <dbReference type="ChEBI" id="CHEBI:32966"/>
        <dbReference type="ChEBI" id="CHEBI:57634"/>
        <dbReference type="ChEBI" id="CHEBI:456216"/>
        <dbReference type="EC" id="2.7.1.11"/>
    </reaction>
</comment>
<evidence type="ECO:0000256" key="8">
    <source>
        <dbReference type="ARBA" id="ARBA00022679"/>
    </source>
</evidence>
<dbReference type="PRINTS" id="PR00476">
    <property type="entry name" value="PHFRCTKINASE"/>
</dbReference>
<dbReference type="InterPro" id="IPR000023">
    <property type="entry name" value="Phosphofructokinase_dom"/>
</dbReference>
<comment type="cofactor">
    <cofactor evidence="1">
        <name>Mg(2+)</name>
        <dbReference type="ChEBI" id="CHEBI:18420"/>
    </cofactor>
</comment>
<keyword evidence="7" id="KW-0021">Allosteric enzyme</keyword>
<comment type="subcellular location">
    <subcellularLocation>
        <location evidence="3">Cytoplasm</location>
    </subcellularLocation>
</comment>
<evidence type="ECO:0000256" key="14">
    <source>
        <dbReference type="ARBA" id="ARBA00023152"/>
    </source>
</evidence>
<evidence type="ECO:0000256" key="13">
    <source>
        <dbReference type="ARBA" id="ARBA00022842"/>
    </source>
</evidence>
<evidence type="ECO:0000313" key="19">
    <source>
        <dbReference type="Proteomes" id="UP001172036"/>
    </source>
</evidence>
<keyword evidence="6" id="KW-0963">Cytoplasm</keyword>
<evidence type="ECO:0000256" key="4">
    <source>
        <dbReference type="ARBA" id="ARBA00004679"/>
    </source>
</evidence>
<evidence type="ECO:0000256" key="7">
    <source>
        <dbReference type="ARBA" id="ARBA00022533"/>
    </source>
</evidence>
<keyword evidence="19" id="KW-1185">Reference proteome</keyword>
<evidence type="ECO:0000256" key="12">
    <source>
        <dbReference type="ARBA" id="ARBA00022840"/>
    </source>
</evidence>
<evidence type="ECO:0000259" key="17">
    <source>
        <dbReference type="Pfam" id="PF00365"/>
    </source>
</evidence>
<comment type="pathway">
    <text evidence="4">Carbohydrate degradation; glycolysis; D-glyceraldehyde 3-phosphate and glycerone phosphate from D-glucose: step 3/4.</text>
</comment>